<protein>
    <submittedName>
        <fullName evidence="4">GDP-mannose-dependent alpha-(1-2)-phosphatidylinositol mannosyltransferase</fullName>
        <ecNumber evidence="4">2.4.1.345</ecNumber>
    </submittedName>
</protein>
<name>A0A5C6F2Z5_9BACT</name>
<proteinExistence type="predicted"/>
<dbReference type="GO" id="GO:0043750">
    <property type="term" value="F:phosphatidylinositol alpha-mannosyltransferase activity"/>
    <property type="evidence" value="ECO:0007669"/>
    <property type="project" value="UniProtKB-EC"/>
</dbReference>
<dbReference type="Proteomes" id="UP000317977">
    <property type="component" value="Unassembled WGS sequence"/>
</dbReference>
<dbReference type="EMBL" id="SJPX01000002">
    <property type="protein sequence ID" value="TWU55515.1"/>
    <property type="molecule type" value="Genomic_DNA"/>
</dbReference>
<reference evidence="4 5" key="1">
    <citation type="submission" date="2019-02" db="EMBL/GenBank/DDBJ databases">
        <title>Deep-cultivation of Planctomycetes and their phenomic and genomic characterization uncovers novel biology.</title>
        <authorList>
            <person name="Wiegand S."/>
            <person name="Jogler M."/>
            <person name="Boedeker C."/>
            <person name="Pinto D."/>
            <person name="Vollmers J."/>
            <person name="Rivas-Marin E."/>
            <person name="Kohn T."/>
            <person name="Peeters S.H."/>
            <person name="Heuer A."/>
            <person name="Rast P."/>
            <person name="Oberbeckmann S."/>
            <person name="Bunk B."/>
            <person name="Jeske O."/>
            <person name="Meyerdierks A."/>
            <person name="Storesund J.E."/>
            <person name="Kallscheuer N."/>
            <person name="Luecker S."/>
            <person name="Lage O.M."/>
            <person name="Pohl T."/>
            <person name="Merkel B.J."/>
            <person name="Hornburger P."/>
            <person name="Mueller R.-W."/>
            <person name="Bruemmer F."/>
            <person name="Labrenz M."/>
            <person name="Spormann A.M."/>
            <person name="Op Den Camp H."/>
            <person name="Overmann J."/>
            <person name="Amann R."/>
            <person name="Jetten M.S.M."/>
            <person name="Mascher T."/>
            <person name="Medema M.H."/>
            <person name="Devos D.P."/>
            <person name="Kaster A.-K."/>
            <person name="Ovreas L."/>
            <person name="Rohde M."/>
            <person name="Galperin M.Y."/>
            <person name="Jogler C."/>
        </authorList>
    </citation>
    <scope>NUCLEOTIDE SEQUENCE [LARGE SCALE GENOMIC DNA]</scope>
    <source>
        <strain evidence="4 5">Poly59</strain>
    </source>
</reference>
<evidence type="ECO:0000256" key="1">
    <source>
        <dbReference type="ARBA" id="ARBA00022676"/>
    </source>
</evidence>
<dbReference type="Pfam" id="PF13439">
    <property type="entry name" value="Glyco_transf_4"/>
    <property type="match status" value="1"/>
</dbReference>
<dbReference type="AlphaFoldDB" id="A0A5C6F2Z5"/>
<keyword evidence="2 4" id="KW-0808">Transferase</keyword>
<keyword evidence="1 4" id="KW-0328">Glycosyltransferase</keyword>
<dbReference type="Gene3D" id="3.40.50.2000">
    <property type="entry name" value="Glycogen Phosphorylase B"/>
    <property type="match status" value="2"/>
</dbReference>
<evidence type="ECO:0000313" key="4">
    <source>
        <dbReference type="EMBL" id="TWU55515.1"/>
    </source>
</evidence>
<dbReference type="PANTHER" id="PTHR12526:SF510">
    <property type="entry name" value="D-INOSITOL 3-PHOSPHATE GLYCOSYLTRANSFERASE"/>
    <property type="match status" value="1"/>
</dbReference>
<dbReference type="Pfam" id="PF13692">
    <property type="entry name" value="Glyco_trans_1_4"/>
    <property type="match status" value="1"/>
</dbReference>
<organism evidence="4 5">
    <name type="scientific">Rubripirellula reticaptiva</name>
    <dbReference type="NCBI Taxonomy" id="2528013"/>
    <lineage>
        <taxon>Bacteria</taxon>
        <taxon>Pseudomonadati</taxon>
        <taxon>Planctomycetota</taxon>
        <taxon>Planctomycetia</taxon>
        <taxon>Pirellulales</taxon>
        <taxon>Pirellulaceae</taxon>
        <taxon>Rubripirellula</taxon>
    </lineage>
</organism>
<comment type="caution">
    <text evidence="4">The sequence shown here is derived from an EMBL/GenBank/DDBJ whole genome shotgun (WGS) entry which is preliminary data.</text>
</comment>
<dbReference type="InterPro" id="IPR028098">
    <property type="entry name" value="Glyco_trans_4-like_N"/>
</dbReference>
<dbReference type="SUPFAM" id="SSF53756">
    <property type="entry name" value="UDP-Glycosyltransferase/glycogen phosphorylase"/>
    <property type="match status" value="1"/>
</dbReference>
<keyword evidence="5" id="KW-1185">Reference proteome</keyword>
<accession>A0A5C6F2Z5</accession>
<evidence type="ECO:0000313" key="5">
    <source>
        <dbReference type="Proteomes" id="UP000317977"/>
    </source>
</evidence>
<gene>
    <name evidence="4" type="primary">pimA_2</name>
    <name evidence="4" type="ORF">Poly59_18140</name>
</gene>
<evidence type="ECO:0000259" key="3">
    <source>
        <dbReference type="Pfam" id="PF13439"/>
    </source>
</evidence>
<sequence>MNFINDGTMKIDFVITELFVGGAERCLTELATAMTVAGDEVRVFSIGSLPGGQQSLLVDRLQAAGIEVESGRADSIWQFPSAKRRLQDWMLSSPADVCQTFLFHANVIGTWAAVSADIPIRVGGLRVADANPIRCPIERSAIKRMTSVTCVSEAVQSFAAKRLRCPTDKSIVIPNGVDVSRFSTGNPFDWTTLGWPAETAAALFVGRLHPQKGIDLLQQQISAIAPARTNRKLLIVGDGPDRDAIDRWCEEIGSDRVQRMPWQSDVAPLMRACRVLILPSRYEGMPNVAMEAMAAGRPVVCSRAEGSAELLSHDWQKQTFDIGDGPAMANLANAFLTDAARANQVGEINRARMRNDFSLPAMVDAYRSHYRLLRTRRLDV</sequence>
<dbReference type="PANTHER" id="PTHR12526">
    <property type="entry name" value="GLYCOSYLTRANSFERASE"/>
    <property type="match status" value="1"/>
</dbReference>
<evidence type="ECO:0000256" key="2">
    <source>
        <dbReference type="ARBA" id="ARBA00022679"/>
    </source>
</evidence>
<feature type="domain" description="Glycosyltransferase subfamily 4-like N-terminal" evidence="3">
    <location>
        <begin position="20"/>
        <end position="181"/>
    </location>
</feature>
<dbReference type="CDD" id="cd03801">
    <property type="entry name" value="GT4_PimA-like"/>
    <property type="match status" value="1"/>
</dbReference>
<dbReference type="EC" id="2.4.1.345" evidence="4"/>